<evidence type="ECO:0000256" key="2">
    <source>
        <dbReference type="ARBA" id="ARBA00022670"/>
    </source>
</evidence>
<dbReference type="InterPro" id="IPR009003">
    <property type="entry name" value="Peptidase_S1_PA"/>
</dbReference>
<reference evidence="8" key="1">
    <citation type="submission" date="2016-10" db="EMBL/GenBank/DDBJ databases">
        <authorList>
            <person name="Varghese N."/>
            <person name="Submissions S."/>
        </authorList>
    </citation>
    <scope>NUCLEOTIDE SEQUENCE [LARGE SCALE GENOMIC DNA]</scope>
    <source>
        <strain evidence="8">KPR-1</strain>
    </source>
</reference>
<dbReference type="InterPro" id="IPR001940">
    <property type="entry name" value="Peptidase_S1C"/>
</dbReference>
<organism evidence="7 8">
    <name type="scientific">Bowdeniella nasicola</name>
    <dbReference type="NCBI Taxonomy" id="208480"/>
    <lineage>
        <taxon>Bacteria</taxon>
        <taxon>Bacillati</taxon>
        <taxon>Actinomycetota</taxon>
        <taxon>Actinomycetes</taxon>
        <taxon>Actinomycetales</taxon>
        <taxon>Actinomycetaceae</taxon>
        <taxon>Bowdeniella</taxon>
    </lineage>
</organism>
<dbReference type="SUPFAM" id="SSF50156">
    <property type="entry name" value="PDZ domain-like"/>
    <property type="match status" value="1"/>
</dbReference>
<keyword evidence="5" id="KW-0472">Membrane</keyword>
<dbReference type="PRINTS" id="PR00834">
    <property type="entry name" value="PROTEASES2C"/>
</dbReference>
<dbReference type="InterPro" id="IPR043504">
    <property type="entry name" value="Peptidase_S1_PA_chymotrypsin"/>
</dbReference>
<dbReference type="PANTHER" id="PTHR43343">
    <property type="entry name" value="PEPTIDASE S12"/>
    <property type="match status" value="1"/>
</dbReference>
<dbReference type="PROSITE" id="PS50106">
    <property type="entry name" value="PDZ"/>
    <property type="match status" value="1"/>
</dbReference>
<dbReference type="PANTHER" id="PTHR43343:SF3">
    <property type="entry name" value="PROTEASE DO-LIKE 8, CHLOROPLASTIC"/>
    <property type="match status" value="1"/>
</dbReference>
<evidence type="ECO:0000313" key="7">
    <source>
        <dbReference type="EMBL" id="SEA17411.1"/>
    </source>
</evidence>
<feature type="compositionally biased region" description="Polar residues" evidence="4">
    <location>
        <begin position="21"/>
        <end position="31"/>
    </location>
</feature>
<feature type="region of interest" description="Disordered" evidence="4">
    <location>
        <begin position="1"/>
        <end position="45"/>
    </location>
</feature>
<keyword evidence="8" id="KW-1185">Reference proteome</keyword>
<keyword evidence="5" id="KW-1133">Transmembrane helix</keyword>
<proteinExistence type="inferred from homology"/>
<dbReference type="OrthoDB" id="9758917at2"/>
<dbReference type="RefSeq" id="WP_092563192.1">
    <property type="nucleotide sequence ID" value="NZ_FNQV01000005.1"/>
</dbReference>
<feature type="transmembrane region" description="Helical" evidence="5">
    <location>
        <begin position="52"/>
        <end position="74"/>
    </location>
</feature>
<dbReference type="SUPFAM" id="SSF50494">
    <property type="entry name" value="Trypsin-like serine proteases"/>
    <property type="match status" value="1"/>
</dbReference>
<dbReference type="SMART" id="SM00228">
    <property type="entry name" value="PDZ"/>
    <property type="match status" value="1"/>
</dbReference>
<dbReference type="Pfam" id="PF13180">
    <property type="entry name" value="PDZ_2"/>
    <property type="match status" value="1"/>
</dbReference>
<keyword evidence="3" id="KW-0378">Hydrolase</keyword>
<dbReference type="GO" id="GO:0004252">
    <property type="term" value="F:serine-type endopeptidase activity"/>
    <property type="evidence" value="ECO:0007669"/>
    <property type="project" value="InterPro"/>
</dbReference>
<dbReference type="AlphaFoldDB" id="A0A1H3Z1U4"/>
<dbReference type="GO" id="GO:0006508">
    <property type="term" value="P:proteolysis"/>
    <property type="evidence" value="ECO:0007669"/>
    <property type="project" value="UniProtKB-KW"/>
</dbReference>
<accession>A0A1H3Z1U4</accession>
<name>A0A1H3Z1U4_9ACTO</name>
<dbReference type="Pfam" id="PF13365">
    <property type="entry name" value="Trypsin_2"/>
    <property type="match status" value="1"/>
</dbReference>
<keyword evidence="2 7" id="KW-0645">Protease</keyword>
<dbReference type="EMBL" id="FNQV01000005">
    <property type="protein sequence ID" value="SEA17411.1"/>
    <property type="molecule type" value="Genomic_DNA"/>
</dbReference>
<dbReference type="InterPro" id="IPR036034">
    <property type="entry name" value="PDZ_sf"/>
</dbReference>
<evidence type="ECO:0000256" key="4">
    <source>
        <dbReference type="SAM" id="MobiDB-lite"/>
    </source>
</evidence>
<feature type="domain" description="PDZ" evidence="6">
    <location>
        <begin position="347"/>
        <end position="397"/>
    </location>
</feature>
<keyword evidence="5" id="KW-0812">Transmembrane</keyword>
<dbReference type="Proteomes" id="UP000199288">
    <property type="component" value="Unassembled WGS sequence"/>
</dbReference>
<gene>
    <name evidence="7" type="ORF">SAMN02910418_01063</name>
</gene>
<dbReference type="Gene3D" id="2.30.42.10">
    <property type="match status" value="1"/>
</dbReference>
<evidence type="ECO:0000256" key="1">
    <source>
        <dbReference type="ARBA" id="ARBA00010541"/>
    </source>
</evidence>
<dbReference type="InterPro" id="IPR051201">
    <property type="entry name" value="Chloro_Bact_Ser_Proteases"/>
</dbReference>
<sequence>MTQPPSFASPSPPGAYETAPMTYQQSASQARAPQVYPEPPRRRKQRRQGAPVAFWLMAIILAFALGLVTGGIAAREYFGLGDRALPSVPTSRQGSELPPSVTAAQSDVGKVAKSVLNSTVYIEAYTGNEGGSGTGFIYRSDGTIVTNAHVIAPTGSVASDITVTTPEGDRLPAKVVGLTSEYDIAVITIDASDLTALPLADSSTIAVGDEVVAVGAPLGLTGTVTTGIVSATDRPVRSGDAETTSFINAVQTDAAINPGNSGGPLVNMAGQMVGLNSAIAQPVGNSQQGVGSIGLGFAIPSSQVARTADEILDKGYATYPIMGIMVDMSDRRVGARILDDAENSPGIVAGGPAEASGLRAGDRIVTVNGKRIGSPTEFIVYLRSLQPGQTISVIADRNGEQVKAEVTLDEARAK</sequence>
<evidence type="ECO:0000259" key="6">
    <source>
        <dbReference type="PROSITE" id="PS50106"/>
    </source>
</evidence>
<evidence type="ECO:0000256" key="3">
    <source>
        <dbReference type="ARBA" id="ARBA00022801"/>
    </source>
</evidence>
<evidence type="ECO:0000313" key="8">
    <source>
        <dbReference type="Proteomes" id="UP000199288"/>
    </source>
</evidence>
<evidence type="ECO:0000256" key="5">
    <source>
        <dbReference type="SAM" id="Phobius"/>
    </source>
</evidence>
<comment type="similarity">
    <text evidence="1">Belongs to the peptidase S1C family.</text>
</comment>
<dbReference type="Gene3D" id="2.40.10.10">
    <property type="entry name" value="Trypsin-like serine proteases"/>
    <property type="match status" value="2"/>
</dbReference>
<dbReference type="InterPro" id="IPR001478">
    <property type="entry name" value="PDZ"/>
</dbReference>
<protein>
    <submittedName>
        <fullName evidence="7">Putative serine protease PepD</fullName>
    </submittedName>
</protein>